<dbReference type="InterPro" id="IPR019723">
    <property type="entry name" value="Uncharacterised_YfmQ"/>
</dbReference>
<dbReference type="Proteomes" id="UP000642910">
    <property type="component" value="Unassembled WGS sequence"/>
</dbReference>
<evidence type="ECO:0000313" key="1">
    <source>
        <dbReference type="EMBL" id="MBF8379132.1"/>
    </source>
</evidence>
<comment type="caution">
    <text evidence="1">The sequence shown here is derived from an EMBL/GenBank/DDBJ whole genome shotgun (WGS) entry which is preliminary data.</text>
</comment>
<organism evidence="1 2">
    <name type="scientific">Alicyclobacillus mali</name>
    <name type="common">ex Roth et al. 2021</name>
    <dbReference type="NCBI Taxonomy" id="1123961"/>
    <lineage>
        <taxon>Bacteria</taxon>
        <taxon>Bacillati</taxon>
        <taxon>Bacillota</taxon>
        <taxon>Bacilli</taxon>
        <taxon>Bacillales</taxon>
        <taxon>Alicyclobacillaceae</taxon>
        <taxon>Alicyclobacillus</taxon>
    </lineage>
</organism>
<sequence length="146" mass="16538">MAIPAWTAYLAAVVIPVLVLLINPANAWVNRWLSSVSIYPTLESSKTQSVSLNGAELSSDERLQFIQAWNQAIYITEHTSFTESNYTPIIIHIKEGNHTFSLTAFLLGDSKIQFIRHLRRRNITFQVSSQALEEILRTHVERQSVG</sequence>
<gene>
    <name evidence="1" type="ORF">IW967_14880</name>
</gene>
<name>A0ABS0F759_9BACL</name>
<proteinExistence type="predicted"/>
<keyword evidence="2" id="KW-1185">Reference proteome</keyword>
<dbReference type="Pfam" id="PF10787">
    <property type="entry name" value="YfmQ"/>
    <property type="match status" value="1"/>
</dbReference>
<dbReference type="EMBL" id="JADPKZ010000048">
    <property type="protein sequence ID" value="MBF8379132.1"/>
    <property type="molecule type" value="Genomic_DNA"/>
</dbReference>
<dbReference type="RefSeq" id="WP_195868448.1">
    <property type="nucleotide sequence ID" value="NZ_JADPKZ010000048.1"/>
</dbReference>
<protein>
    <submittedName>
        <fullName evidence="1">Uncharacterized protein</fullName>
    </submittedName>
</protein>
<accession>A0ABS0F759</accession>
<evidence type="ECO:0000313" key="2">
    <source>
        <dbReference type="Proteomes" id="UP000642910"/>
    </source>
</evidence>
<reference evidence="1 2" key="1">
    <citation type="submission" date="2020-11" db="EMBL/GenBank/DDBJ databases">
        <title>Genomic insight of Alicyclobacillus mali FL 18 reveals a new arsenic-resistant strain, with potential in environmental biotechnology.</title>
        <authorList>
            <person name="Fiorentino G."/>
            <person name="Gallo G."/>
            <person name="Aulitto M."/>
        </authorList>
    </citation>
    <scope>NUCLEOTIDE SEQUENCE [LARGE SCALE GENOMIC DNA]</scope>
    <source>
        <strain evidence="1 2">FL 18</strain>
    </source>
</reference>